<evidence type="ECO:0000313" key="1">
    <source>
        <dbReference type="Proteomes" id="UP000887572"/>
    </source>
</evidence>
<evidence type="ECO:0000313" key="2">
    <source>
        <dbReference type="WBParaSite" id="Gr19_v10_g9561.t1"/>
    </source>
</evidence>
<keyword evidence="1" id="KW-1185">Reference proteome</keyword>
<dbReference type="WBParaSite" id="Gr19_v10_g9561.t1">
    <property type="protein sequence ID" value="Gr19_v10_g9561.t1"/>
    <property type="gene ID" value="Gr19_v10_g9561"/>
</dbReference>
<protein>
    <submittedName>
        <fullName evidence="2">Uncharacterized protein</fullName>
    </submittedName>
</protein>
<organism evidence="1 2">
    <name type="scientific">Globodera rostochiensis</name>
    <name type="common">Golden nematode worm</name>
    <name type="synonym">Heterodera rostochiensis</name>
    <dbReference type="NCBI Taxonomy" id="31243"/>
    <lineage>
        <taxon>Eukaryota</taxon>
        <taxon>Metazoa</taxon>
        <taxon>Ecdysozoa</taxon>
        <taxon>Nematoda</taxon>
        <taxon>Chromadorea</taxon>
        <taxon>Rhabditida</taxon>
        <taxon>Tylenchina</taxon>
        <taxon>Tylenchomorpha</taxon>
        <taxon>Tylenchoidea</taxon>
        <taxon>Heteroderidae</taxon>
        <taxon>Heteroderinae</taxon>
        <taxon>Globodera</taxon>
    </lineage>
</organism>
<dbReference type="AlphaFoldDB" id="A0A914IES7"/>
<reference evidence="2" key="1">
    <citation type="submission" date="2022-11" db="UniProtKB">
        <authorList>
            <consortium name="WormBaseParasite"/>
        </authorList>
    </citation>
    <scope>IDENTIFICATION</scope>
</reference>
<accession>A0A914IES7</accession>
<sequence length="83" mass="9812">MINARASLDSKWLKNVLMTRIRHRLLVSVQISVRIARRVQIPMKCEPVLEHCAAISVTKLVPRLYQLHLLLPRRHVNELNKYY</sequence>
<dbReference type="Proteomes" id="UP000887572">
    <property type="component" value="Unplaced"/>
</dbReference>
<name>A0A914IES7_GLORO</name>
<proteinExistence type="predicted"/>